<gene>
    <name evidence="1" type="ORF">B9Z19DRAFT_1121870</name>
</gene>
<keyword evidence="2" id="KW-1185">Reference proteome</keyword>
<dbReference type="Proteomes" id="UP000244722">
    <property type="component" value="Unassembled WGS sequence"/>
</dbReference>
<organism evidence="1 2">
    <name type="scientific">Tuber borchii</name>
    <name type="common">White truffle</name>
    <dbReference type="NCBI Taxonomy" id="42251"/>
    <lineage>
        <taxon>Eukaryota</taxon>
        <taxon>Fungi</taxon>
        <taxon>Dikarya</taxon>
        <taxon>Ascomycota</taxon>
        <taxon>Pezizomycotina</taxon>
        <taxon>Pezizomycetes</taxon>
        <taxon>Pezizales</taxon>
        <taxon>Tuberaceae</taxon>
        <taxon>Tuber</taxon>
    </lineage>
</organism>
<evidence type="ECO:0000313" key="1">
    <source>
        <dbReference type="EMBL" id="PUU81732.1"/>
    </source>
</evidence>
<dbReference type="EMBL" id="NESQ01000041">
    <property type="protein sequence ID" value="PUU81732.1"/>
    <property type="molecule type" value="Genomic_DNA"/>
</dbReference>
<dbReference type="OrthoDB" id="406631at2759"/>
<protein>
    <submittedName>
        <fullName evidence="1">Uncharacterized protein</fullName>
    </submittedName>
</protein>
<proteinExistence type="predicted"/>
<evidence type="ECO:0000313" key="2">
    <source>
        <dbReference type="Proteomes" id="UP000244722"/>
    </source>
</evidence>
<reference evidence="1 2" key="1">
    <citation type="submission" date="2017-04" db="EMBL/GenBank/DDBJ databases">
        <title>Draft genome sequence of Tuber borchii Vittad., a whitish edible truffle.</title>
        <authorList>
            <consortium name="DOE Joint Genome Institute"/>
            <person name="Murat C."/>
            <person name="Kuo A."/>
            <person name="Barry K.W."/>
            <person name="Clum A."/>
            <person name="Dockter R.B."/>
            <person name="Fauchery L."/>
            <person name="Iotti M."/>
            <person name="Kohler A."/>
            <person name="Labutti K."/>
            <person name="Lindquist E.A."/>
            <person name="Lipzen A."/>
            <person name="Ohm R.A."/>
            <person name="Wang M."/>
            <person name="Grigoriev I.V."/>
            <person name="Zambonelli A."/>
            <person name="Martin F.M."/>
        </authorList>
    </citation>
    <scope>NUCLEOTIDE SEQUENCE [LARGE SCALE GENOMIC DNA]</scope>
    <source>
        <strain evidence="1 2">Tbo3840</strain>
    </source>
</reference>
<dbReference type="AlphaFoldDB" id="A0A2T7A1W4"/>
<dbReference type="Gene3D" id="3.20.20.80">
    <property type="entry name" value="Glycosidases"/>
    <property type="match status" value="1"/>
</dbReference>
<name>A0A2T7A1W4_TUBBO</name>
<sequence length="90" mass="9731">MPTKWAGEMATCIKSPDPNHMASVSNDGFFNRPRNSDWECGIKGDAAVATATIGKLKMEECSVPRPSGIRLSVCQTRQEIFLVSAIAGDM</sequence>
<comment type="caution">
    <text evidence="1">The sequence shown here is derived from an EMBL/GenBank/DDBJ whole genome shotgun (WGS) entry which is preliminary data.</text>
</comment>
<accession>A0A2T7A1W4</accession>